<evidence type="ECO:0000313" key="3">
    <source>
        <dbReference type="EMBL" id="KYD11225.1"/>
    </source>
</evidence>
<protein>
    <recommendedName>
        <fullName evidence="5">Bypass-of-forespore C N-terminal domain-containing protein</fullName>
    </recommendedName>
</protein>
<accession>A0A150LG67</accession>
<dbReference type="EMBL" id="LQYT01000113">
    <property type="protein sequence ID" value="KYD11225.1"/>
    <property type="molecule type" value="Genomic_DNA"/>
</dbReference>
<dbReference type="RefSeq" id="WP_061569705.1">
    <property type="nucleotide sequence ID" value="NZ_LQYT01000113.1"/>
</dbReference>
<gene>
    <name evidence="3" type="ORF">B4135_3340</name>
</gene>
<reference evidence="3 4" key="1">
    <citation type="submission" date="2016-01" db="EMBL/GenBank/DDBJ databases">
        <title>Draft Genome Sequences of Seven Thermophilic Sporeformers Isolated from Foods.</title>
        <authorList>
            <person name="Berendsen E.M."/>
            <person name="Wells-Bennik M.H."/>
            <person name="Krawcyk A.O."/>
            <person name="De Jong A."/>
            <person name="Holsappel S."/>
            <person name="Eijlander R.T."/>
            <person name="Kuipers O.P."/>
        </authorList>
    </citation>
    <scope>NUCLEOTIDE SEQUENCE [LARGE SCALE GENOMIC DNA]</scope>
    <source>
        <strain evidence="3 4">B4135</strain>
    </source>
</reference>
<dbReference type="Proteomes" id="UP000075683">
    <property type="component" value="Unassembled WGS sequence"/>
</dbReference>
<comment type="caution">
    <text evidence="3">The sequence shown here is derived from an EMBL/GenBank/DDBJ whole genome shotgun (WGS) entry which is preliminary data.</text>
</comment>
<dbReference type="PROSITE" id="PS51257">
    <property type="entry name" value="PROKAR_LIPOPROTEIN"/>
    <property type="match status" value="1"/>
</dbReference>
<feature type="region of interest" description="Disordered" evidence="1">
    <location>
        <begin position="144"/>
        <end position="163"/>
    </location>
</feature>
<evidence type="ECO:0000256" key="1">
    <source>
        <dbReference type="SAM" id="MobiDB-lite"/>
    </source>
</evidence>
<evidence type="ECO:0008006" key="5">
    <source>
        <dbReference type="Google" id="ProtNLM"/>
    </source>
</evidence>
<name>A0A150LG67_9BACI</name>
<sequence length="163" mass="18196">MKRKRRIGALTGILLIFSCFSVLFCGEETAVAAKKEGFPAEKNGVRPAEVPAAKMRIILRCDYADGDRSETVVEEKGPFHRWLGDYRGWDLSDMGTDHMILTKKMGGHSPLHFSFPGKGRDLFQGLSELFNHPPFLQFDPEWLEAKEGREDPAGSGKTAVRQG</sequence>
<organism evidence="3 4">
    <name type="scientific">Caldibacillus debilis</name>
    <dbReference type="NCBI Taxonomy" id="301148"/>
    <lineage>
        <taxon>Bacteria</taxon>
        <taxon>Bacillati</taxon>
        <taxon>Bacillota</taxon>
        <taxon>Bacilli</taxon>
        <taxon>Bacillales</taxon>
        <taxon>Bacillaceae</taxon>
        <taxon>Caldibacillus</taxon>
    </lineage>
</organism>
<feature type="signal peptide" evidence="2">
    <location>
        <begin position="1"/>
        <end position="24"/>
    </location>
</feature>
<dbReference type="AlphaFoldDB" id="A0A150LG67"/>
<keyword evidence="2" id="KW-0732">Signal</keyword>
<feature type="chain" id="PRO_5038784497" description="Bypass-of-forespore C N-terminal domain-containing protein" evidence="2">
    <location>
        <begin position="25"/>
        <end position="163"/>
    </location>
</feature>
<evidence type="ECO:0000313" key="4">
    <source>
        <dbReference type="Proteomes" id="UP000075683"/>
    </source>
</evidence>
<dbReference type="STRING" id="301148.B4135_3340"/>
<proteinExistence type="predicted"/>
<evidence type="ECO:0000256" key="2">
    <source>
        <dbReference type="SAM" id="SignalP"/>
    </source>
</evidence>